<dbReference type="InterPro" id="IPR021739">
    <property type="entry name" value="SaV-like"/>
</dbReference>
<keyword evidence="1" id="KW-0418">Kinase</keyword>
<dbReference type="Pfam" id="PF11753">
    <property type="entry name" value="DUF3310"/>
    <property type="match status" value="1"/>
</dbReference>
<accession>A0A8S5QA50</accession>
<name>A0A8S5QA50_9CAUD</name>
<organism evidence="1">
    <name type="scientific">Siphoviridae sp. ctfR912</name>
    <dbReference type="NCBI Taxonomy" id="2825596"/>
    <lineage>
        <taxon>Viruses</taxon>
        <taxon>Duplodnaviria</taxon>
        <taxon>Heunggongvirae</taxon>
        <taxon>Uroviricota</taxon>
        <taxon>Caudoviricetes</taxon>
    </lineage>
</organism>
<sequence length="99" mass="11533">MNLNDPIHQKRIELGIKMDLQENARIKEAVNKPSHYVGNKGLEVKEVLENFVKNKSGMEAHRWCSAVEYLLRYAEKNGLEDLKKARKNIDWLIEEGDIK</sequence>
<dbReference type="EMBL" id="BK015614">
    <property type="protein sequence ID" value="DAE15912.1"/>
    <property type="molecule type" value="Genomic_DNA"/>
</dbReference>
<evidence type="ECO:0000313" key="1">
    <source>
        <dbReference type="EMBL" id="DAE15912.1"/>
    </source>
</evidence>
<protein>
    <submittedName>
        <fullName evidence="1">Nucelotide kinase</fullName>
    </submittedName>
</protein>
<dbReference type="GO" id="GO:0016301">
    <property type="term" value="F:kinase activity"/>
    <property type="evidence" value="ECO:0007669"/>
    <property type="project" value="UniProtKB-KW"/>
</dbReference>
<keyword evidence="1" id="KW-0808">Transferase</keyword>
<reference evidence="1" key="1">
    <citation type="journal article" date="2021" name="Proc. Natl. Acad. Sci. U.S.A.">
        <title>A Catalog of Tens of Thousands of Viruses from Human Metagenomes Reveals Hidden Associations with Chronic Diseases.</title>
        <authorList>
            <person name="Tisza M.J."/>
            <person name="Buck C.B."/>
        </authorList>
    </citation>
    <scope>NUCLEOTIDE SEQUENCE</scope>
    <source>
        <strain evidence="1">CtfR912</strain>
    </source>
</reference>
<proteinExistence type="predicted"/>